<gene>
    <name evidence="2" type="ORF">UFOPK1503_00744</name>
    <name evidence="3" type="ORF">UFOPK1693_00737</name>
</gene>
<keyword evidence="1" id="KW-0812">Transmembrane</keyword>
<dbReference type="EMBL" id="CAEZST010000011">
    <property type="protein sequence ID" value="CAB4547187.1"/>
    <property type="molecule type" value="Genomic_DNA"/>
</dbReference>
<evidence type="ECO:0000313" key="2">
    <source>
        <dbReference type="EMBL" id="CAB4547187.1"/>
    </source>
</evidence>
<dbReference type="AlphaFoldDB" id="A0A6J6E4R5"/>
<evidence type="ECO:0000256" key="1">
    <source>
        <dbReference type="SAM" id="Phobius"/>
    </source>
</evidence>
<sequence>MQETLGPGRILIAVYAVFAVSASARSVYQLVLEFEQAPIAYSLSFVAALVYVLATLFLAKPRLRRYAKYAIGFEAIGVLAVGALSLLTPDWFNHPSVWSGFGIGYGFVPLILPLVGFVWLRKINA</sequence>
<organism evidence="3">
    <name type="scientific">freshwater metagenome</name>
    <dbReference type="NCBI Taxonomy" id="449393"/>
    <lineage>
        <taxon>unclassified sequences</taxon>
        <taxon>metagenomes</taxon>
        <taxon>ecological metagenomes</taxon>
    </lineage>
</organism>
<feature type="transmembrane region" description="Helical" evidence="1">
    <location>
        <begin position="40"/>
        <end position="59"/>
    </location>
</feature>
<protein>
    <submittedName>
        <fullName evidence="3">Unannotated protein</fullName>
    </submittedName>
</protein>
<reference evidence="3" key="1">
    <citation type="submission" date="2020-05" db="EMBL/GenBank/DDBJ databases">
        <authorList>
            <person name="Chiriac C."/>
            <person name="Salcher M."/>
            <person name="Ghai R."/>
            <person name="Kavagutti S V."/>
        </authorList>
    </citation>
    <scope>NUCLEOTIDE SEQUENCE</scope>
</reference>
<feature type="transmembrane region" description="Helical" evidence="1">
    <location>
        <begin position="98"/>
        <end position="120"/>
    </location>
</feature>
<keyword evidence="1" id="KW-1133">Transmembrane helix</keyword>
<proteinExistence type="predicted"/>
<keyword evidence="1" id="KW-0472">Membrane</keyword>
<evidence type="ECO:0000313" key="3">
    <source>
        <dbReference type="EMBL" id="CAB4571372.1"/>
    </source>
</evidence>
<name>A0A6J6E4R5_9ZZZZ</name>
<feature type="transmembrane region" description="Helical" evidence="1">
    <location>
        <begin position="66"/>
        <end position="86"/>
    </location>
</feature>
<accession>A0A6J6E4R5</accession>
<dbReference type="EMBL" id="CAEZTO010000008">
    <property type="protein sequence ID" value="CAB4571372.1"/>
    <property type="molecule type" value="Genomic_DNA"/>
</dbReference>